<gene>
    <name evidence="8" type="ORF">CHS0354_019891</name>
</gene>
<dbReference type="PRINTS" id="PR02008">
    <property type="entry name" value="RCMTFAMILY"/>
</dbReference>
<dbReference type="PROSITE" id="PS51686">
    <property type="entry name" value="SAM_MT_RSMB_NOP"/>
    <property type="match status" value="1"/>
</dbReference>
<evidence type="ECO:0000256" key="6">
    <source>
        <dbReference type="SAM" id="MobiDB-lite"/>
    </source>
</evidence>
<feature type="region of interest" description="Disordered" evidence="6">
    <location>
        <begin position="509"/>
        <end position="546"/>
    </location>
</feature>
<keyword evidence="2 5" id="KW-0808">Transferase</keyword>
<dbReference type="GO" id="GO:0070475">
    <property type="term" value="P:rRNA base methylation"/>
    <property type="evidence" value="ECO:0007669"/>
    <property type="project" value="TreeGrafter"/>
</dbReference>
<reference evidence="8" key="1">
    <citation type="journal article" date="2021" name="Genome Biol. Evol.">
        <title>A High-Quality Reference Genome for a Parasitic Bivalve with Doubly Uniparental Inheritance (Bivalvia: Unionida).</title>
        <authorList>
            <person name="Smith C.H."/>
        </authorList>
    </citation>
    <scope>NUCLEOTIDE SEQUENCE</scope>
    <source>
        <strain evidence="8">CHS0354</strain>
    </source>
</reference>
<dbReference type="AlphaFoldDB" id="A0AAE0SNK0"/>
<proteinExistence type="inferred from homology"/>
<dbReference type="Pfam" id="PF01189">
    <property type="entry name" value="Methyltr_RsmB-F"/>
    <property type="match status" value="1"/>
</dbReference>
<dbReference type="Gene3D" id="3.30.70.1170">
    <property type="entry name" value="Sun protein, domain 3"/>
    <property type="match status" value="1"/>
</dbReference>
<evidence type="ECO:0000259" key="7">
    <source>
        <dbReference type="PROSITE" id="PS51686"/>
    </source>
</evidence>
<feature type="region of interest" description="Disordered" evidence="6">
    <location>
        <begin position="664"/>
        <end position="684"/>
    </location>
</feature>
<dbReference type="PANTHER" id="PTHR22807:SF4">
    <property type="entry name" value="28S RRNA (CYTOSINE-C(5))-METHYLTRANSFERASE"/>
    <property type="match status" value="1"/>
</dbReference>
<sequence>MFLYVEAARIISQVLKKKSSIKNLVFSSTYENKKQLYALTCECLKFSDVLDKILEGARLLEKEKEFLQGDRILARVLLYEFLLGKGVQHAGKYRMCIMGHRKEINSEMRKILEKQGVRNLRDVVYNHCPDNATTGHTLPKYVRVNQIKTDTNTVIENFQKNGWKLLKYKSSNFRETVESLREGEFMQDAHFPDLLVFPGGTDLHENELCVTGEIIQQDKASCIPAHVLNPEEGAEVIDCCAAPGNKTSHVASLIRNKGRIYAFDKDARRMSTMKKLIGIAGVSCVECLCQDFLTVVPTDPKYSMVEYVLVDPSCSGSGIVNRMSQITDGKDSVSDQRLHQLSKFQISILKHALRFPGVKRVVYSTCSIHPEENEMVVNEVYSQVSDQFELVEIMPNDWLERGAPEHEHSQCFIRLSPDQSLTNGFFVSCFERRKIACSFDSLKKTNACKKKRKKSKSETFIKECGDNKSESTDTFNQFPDIDNDQIRNEISNADENAFGDLLSMKHIDSSVEKKKQKRKHEEYDSNIGRSEGRNESNINAANRKKKKKKIKSEKCFQCTENGKNTDRKDTNTDLIDKHVQLSEQSNIQENRIESESEYCNKETINEKRWEHGKEVENEISTSEQSNEVAKQDSKQAKKRKGLYIVEDYPKRKKSDATICINIHSEKEKKKKERKQKKGETVSKINENVDDLDEIILNIASAAKHDLEKKQKRKKKKKKKKKKSVVGE</sequence>
<evidence type="ECO:0000256" key="1">
    <source>
        <dbReference type="ARBA" id="ARBA00022603"/>
    </source>
</evidence>
<dbReference type="Gene3D" id="3.40.50.150">
    <property type="entry name" value="Vaccinia Virus protein VP39"/>
    <property type="match status" value="1"/>
</dbReference>
<feature type="active site" description="Nucleophile" evidence="5">
    <location>
        <position position="366"/>
    </location>
</feature>
<evidence type="ECO:0000313" key="8">
    <source>
        <dbReference type="EMBL" id="KAK3594971.1"/>
    </source>
</evidence>
<evidence type="ECO:0000256" key="4">
    <source>
        <dbReference type="ARBA" id="ARBA00022884"/>
    </source>
</evidence>
<protein>
    <recommendedName>
        <fullName evidence="7">SAM-dependent MTase RsmB/NOP-type domain-containing protein</fullName>
    </recommendedName>
</protein>
<dbReference type="SUPFAM" id="SSF53335">
    <property type="entry name" value="S-adenosyl-L-methionine-dependent methyltransferases"/>
    <property type="match status" value="1"/>
</dbReference>
<feature type="compositionally biased region" description="Basic residues" evidence="6">
    <location>
        <begin position="709"/>
        <end position="727"/>
    </location>
</feature>
<keyword evidence="4 5" id="KW-0694">RNA-binding</keyword>
<dbReference type="InterPro" id="IPR049561">
    <property type="entry name" value="NSUN5_7_fdxn-like"/>
</dbReference>
<dbReference type="InterPro" id="IPR023267">
    <property type="entry name" value="RCMT"/>
</dbReference>
<feature type="binding site" evidence="5">
    <location>
        <position position="264"/>
    </location>
    <ligand>
        <name>S-adenosyl-L-methionine</name>
        <dbReference type="ChEBI" id="CHEBI:59789"/>
    </ligand>
</feature>
<comment type="caution">
    <text evidence="8">The sequence shown here is derived from an EMBL/GenBank/DDBJ whole genome shotgun (WGS) entry which is preliminary data.</text>
</comment>
<feature type="binding site" evidence="5">
    <location>
        <position position="291"/>
    </location>
    <ligand>
        <name>S-adenosyl-L-methionine</name>
        <dbReference type="ChEBI" id="CHEBI:59789"/>
    </ligand>
</feature>
<dbReference type="GO" id="GO:0003723">
    <property type="term" value="F:RNA binding"/>
    <property type="evidence" value="ECO:0007669"/>
    <property type="project" value="UniProtKB-UniRule"/>
</dbReference>
<dbReference type="InterPro" id="IPR001678">
    <property type="entry name" value="MeTrfase_RsmB-F_NOP2_dom"/>
</dbReference>
<evidence type="ECO:0000313" key="9">
    <source>
        <dbReference type="Proteomes" id="UP001195483"/>
    </source>
</evidence>
<dbReference type="InterPro" id="IPR049560">
    <property type="entry name" value="MeTrfase_RsmB-F_NOP2_cat"/>
</dbReference>
<evidence type="ECO:0000256" key="2">
    <source>
        <dbReference type="ARBA" id="ARBA00022679"/>
    </source>
</evidence>
<name>A0AAE0SNK0_9BIVA</name>
<keyword evidence="1 5" id="KW-0489">Methyltransferase</keyword>
<dbReference type="GO" id="GO:0008173">
    <property type="term" value="F:RNA methyltransferase activity"/>
    <property type="evidence" value="ECO:0007669"/>
    <property type="project" value="InterPro"/>
</dbReference>
<feature type="compositionally biased region" description="Basic and acidic residues" evidence="6">
    <location>
        <begin position="509"/>
        <end position="523"/>
    </location>
</feature>
<dbReference type="PANTHER" id="PTHR22807">
    <property type="entry name" value="NOP2 YEAST -RELATED NOL1/NOP2/FMU SUN DOMAIN-CONTAINING"/>
    <property type="match status" value="1"/>
</dbReference>
<evidence type="ECO:0000256" key="5">
    <source>
        <dbReference type="PROSITE-ProRule" id="PRU01023"/>
    </source>
</evidence>
<organism evidence="8 9">
    <name type="scientific">Potamilus streckersoni</name>
    <dbReference type="NCBI Taxonomy" id="2493646"/>
    <lineage>
        <taxon>Eukaryota</taxon>
        <taxon>Metazoa</taxon>
        <taxon>Spiralia</taxon>
        <taxon>Lophotrochozoa</taxon>
        <taxon>Mollusca</taxon>
        <taxon>Bivalvia</taxon>
        <taxon>Autobranchia</taxon>
        <taxon>Heteroconchia</taxon>
        <taxon>Palaeoheterodonta</taxon>
        <taxon>Unionida</taxon>
        <taxon>Unionoidea</taxon>
        <taxon>Unionidae</taxon>
        <taxon>Ambleminae</taxon>
        <taxon>Lampsilini</taxon>
        <taxon>Potamilus</taxon>
    </lineage>
</organism>
<feature type="binding site" evidence="5">
    <location>
        <position position="311"/>
    </location>
    <ligand>
        <name>S-adenosyl-L-methionine</name>
        <dbReference type="ChEBI" id="CHEBI:59789"/>
    </ligand>
</feature>
<dbReference type="InterPro" id="IPR029063">
    <property type="entry name" value="SAM-dependent_MTases_sf"/>
</dbReference>
<keyword evidence="9" id="KW-1185">Reference proteome</keyword>
<dbReference type="GO" id="GO:0005730">
    <property type="term" value="C:nucleolus"/>
    <property type="evidence" value="ECO:0007669"/>
    <property type="project" value="TreeGrafter"/>
</dbReference>
<dbReference type="Pfam" id="PF21153">
    <property type="entry name" value="NSUN5_N"/>
    <property type="match status" value="1"/>
</dbReference>
<accession>A0AAE0SNK0</accession>
<feature type="region of interest" description="Disordered" evidence="6">
    <location>
        <begin position="702"/>
        <end position="727"/>
    </location>
</feature>
<feature type="compositionally biased region" description="Polar residues" evidence="6">
    <location>
        <begin position="618"/>
        <end position="628"/>
    </location>
</feature>
<reference evidence="8" key="2">
    <citation type="journal article" date="2021" name="Genome Biol. Evol.">
        <title>Developing a high-quality reference genome for a parasitic bivalve with doubly uniparental inheritance (Bivalvia: Unionida).</title>
        <authorList>
            <person name="Smith C.H."/>
        </authorList>
    </citation>
    <scope>NUCLEOTIDE SEQUENCE</scope>
    <source>
        <strain evidence="8">CHS0354</strain>
        <tissue evidence="8">Mantle</tissue>
    </source>
</reference>
<feature type="region of interest" description="Disordered" evidence="6">
    <location>
        <begin position="609"/>
        <end position="642"/>
    </location>
</feature>
<dbReference type="Proteomes" id="UP001195483">
    <property type="component" value="Unassembled WGS sequence"/>
</dbReference>
<evidence type="ECO:0000256" key="3">
    <source>
        <dbReference type="ARBA" id="ARBA00022691"/>
    </source>
</evidence>
<dbReference type="InterPro" id="IPR048889">
    <property type="entry name" value="NSUN5_RCM1_N"/>
</dbReference>
<keyword evidence="3 5" id="KW-0949">S-adenosyl-L-methionine</keyword>
<dbReference type="Pfam" id="PF21148">
    <property type="entry name" value="NSUN5_fdxn-like"/>
    <property type="match status" value="1"/>
</dbReference>
<dbReference type="EMBL" id="JAEAOA010001214">
    <property type="protein sequence ID" value="KAK3594971.1"/>
    <property type="molecule type" value="Genomic_DNA"/>
</dbReference>
<feature type="domain" description="SAM-dependent MTase RsmB/NOP-type" evidence="7">
    <location>
        <begin position="130"/>
        <end position="433"/>
    </location>
</feature>
<feature type="binding site" evidence="5">
    <location>
        <begin position="240"/>
        <end position="246"/>
    </location>
    <ligand>
        <name>S-adenosyl-L-methionine</name>
        <dbReference type="ChEBI" id="CHEBI:59789"/>
    </ligand>
</feature>
<dbReference type="CDD" id="cd02440">
    <property type="entry name" value="AdoMet_MTases"/>
    <property type="match status" value="1"/>
</dbReference>
<comment type="similarity">
    <text evidence="5">Belongs to the class I-like SAM-binding methyltransferase superfamily. RsmB/NOP family.</text>
</comment>
<reference evidence="8" key="3">
    <citation type="submission" date="2023-05" db="EMBL/GenBank/DDBJ databases">
        <authorList>
            <person name="Smith C.H."/>
        </authorList>
    </citation>
    <scope>NUCLEOTIDE SEQUENCE</scope>
    <source>
        <strain evidence="8">CHS0354</strain>
        <tissue evidence="8">Mantle</tissue>
    </source>
</reference>